<organism evidence="3">
    <name type="scientific">Telmatobacter sp. DSM 110680</name>
    <dbReference type="NCBI Taxonomy" id="3036704"/>
    <lineage>
        <taxon>Bacteria</taxon>
        <taxon>Pseudomonadati</taxon>
        <taxon>Acidobacteriota</taxon>
        <taxon>Terriglobia</taxon>
        <taxon>Terriglobales</taxon>
        <taxon>Acidobacteriaceae</taxon>
        <taxon>Telmatobacter</taxon>
    </lineage>
</organism>
<feature type="signal peptide" evidence="2">
    <location>
        <begin position="1"/>
        <end position="21"/>
    </location>
</feature>
<reference evidence="3" key="1">
    <citation type="submission" date="2023-03" db="EMBL/GenBank/DDBJ databases">
        <title>Edaphobacter sp.</title>
        <authorList>
            <person name="Huber K.J."/>
            <person name="Papendorf J."/>
            <person name="Pilke C."/>
            <person name="Bunk B."/>
            <person name="Sproeer C."/>
            <person name="Pester M."/>
        </authorList>
    </citation>
    <scope>NUCLEOTIDE SEQUENCE</scope>
    <source>
        <strain evidence="3">DSM 110680</strain>
    </source>
</reference>
<protein>
    <submittedName>
        <fullName evidence="3">Uncharacterized protein</fullName>
    </submittedName>
</protein>
<feature type="region of interest" description="Disordered" evidence="1">
    <location>
        <begin position="223"/>
        <end position="245"/>
    </location>
</feature>
<accession>A0AAU7DGJ9</accession>
<dbReference type="RefSeq" id="WP_348261162.1">
    <property type="nucleotide sequence ID" value="NZ_CP121196.1"/>
</dbReference>
<evidence type="ECO:0000313" key="3">
    <source>
        <dbReference type="EMBL" id="XBH15931.1"/>
    </source>
</evidence>
<keyword evidence="2" id="KW-0732">Signal</keyword>
<evidence type="ECO:0000256" key="1">
    <source>
        <dbReference type="SAM" id="MobiDB-lite"/>
    </source>
</evidence>
<sequence length="646" mass="69976">MVWKSIVALFIAVLGAVASYAETPDTSYHRPVAVETLSYVDVHYYHRGSPIYVKLTRPWEGLGCYLFNGQILQGRVELATPRGKGQKVSQLAISFPNAPCVKNKSTINLVMGAVEWDTGVTSAPHAQYPVVNYGMSQTGSVKTIQGSFNMSGILLMALSQRAKNQIPLKPGDVLGIDGVTLAIGKGPERSSVLKSTTRDVHLEKESLLLLVPESVAFPKGQEPEEAGLLERPSIADSAEPGSPAYLDIPLKSPNLPPPVEFQPCEPPACAVDLPSGEGATQGAPSRSIGIRELGYAPRPQQQLEDLNDEVALAWLGSKQLLVAFNPHALIERDRQPSTGAAVRRIHAVLLDPETSKVLSSADWFLPDAGEFMWQLSGGRALVHVANELRVYSEGMQIERQIPLDGPLEFVRLSPNGELIAIAILRETHSPEQHANLRESLGLEPPENVEIRVLDKDFKTVAQATTSSKLMPPALLNEGQVQLLAKPNKQYRLTLAQSTGDTTTIARFPSACIPEVSSFAPDLLLVGTCEISSGVHEYRVLRADGKIVLRGRTDPQTMSQSAQGNGKYFAVKTLHSTQVMVHGSVFHGSDLDYEEVRVFQSGDGRRLMSVRLQAPPTSHGAYALSPDGTQLAVIAEAKVNLFAVPVR</sequence>
<name>A0AAU7DGJ9_9BACT</name>
<dbReference type="EMBL" id="CP121196">
    <property type="protein sequence ID" value="XBH15931.1"/>
    <property type="molecule type" value="Genomic_DNA"/>
</dbReference>
<dbReference type="AlphaFoldDB" id="A0AAU7DGJ9"/>
<proteinExistence type="predicted"/>
<gene>
    <name evidence="3" type="ORF">P8935_15295</name>
</gene>
<evidence type="ECO:0000256" key="2">
    <source>
        <dbReference type="SAM" id="SignalP"/>
    </source>
</evidence>
<feature type="chain" id="PRO_5043683428" evidence="2">
    <location>
        <begin position="22"/>
        <end position="646"/>
    </location>
</feature>